<dbReference type="EMBL" id="KE148152">
    <property type="protein sequence ID" value="EPE07078.1"/>
    <property type="molecule type" value="Genomic_DNA"/>
</dbReference>
<dbReference type="GO" id="GO:0000978">
    <property type="term" value="F:RNA polymerase II cis-regulatory region sequence-specific DNA binding"/>
    <property type="evidence" value="ECO:0007669"/>
    <property type="project" value="TreeGrafter"/>
</dbReference>
<protein>
    <recommendedName>
        <fullName evidence="9">MADS-box MEF2 type transcription factor MIG1</fullName>
    </recommendedName>
</protein>
<dbReference type="OrthoDB" id="1898716at2759"/>
<dbReference type="STRING" id="1262450.S3CKQ9"/>
<dbReference type="GO" id="GO:0000981">
    <property type="term" value="F:DNA-binding transcription factor activity, RNA polymerase II-specific"/>
    <property type="evidence" value="ECO:0007669"/>
    <property type="project" value="TreeGrafter"/>
</dbReference>
<keyword evidence="4" id="KW-0804">Transcription</keyword>
<proteinExistence type="inferred from homology"/>
<feature type="compositionally biased region" description="Pro residues" evidence="10">
    <location>
        <begin position="537"/>
        <end position="547"/>
    </location>
</feature>
<name>S3CKQ9_OPHP1</name>
<dbReference type="PRINTS" id="PR00404">
    <property type="entry name" value="MADSDOMAIN"/>
</dbReference>
<sequence length="652" mass="69698">MGRRKIEIKAIKDDRNRSVTFLKRKGGLFKKAHELSVLCSVDVAVIIFGSNKKLYEYSSNDMRDLIGRYSYHGGPNEHKGPGDFNGGGEDGSDEDGDGTPPPTNEILEVHMMPAHYPGQAPPQFPQFRQHTPSASPPIPNGVGFPQHPGAAQVMQRAHTPQPPQVGSRPGSRNDMRRMPPNVPQPGQPGNGYAFMPHPAIYNPQGQQNMPAMTQPGPQYPYAAPPTTHAPAQPMHHFVDERPASLPPSFPAHGTQAGSLPPPPPPQQQRHSVSPPQAHSQQLAAQTQTHPSSRSSTPHTGSLLPPPPQQQKQHSEQPSPPVASQSQPQIQEPQPPTLVELKSEAASDWAVKKLPQRKHQNYSIFTPIDESRSILSQHLEAFRDDSVKTESNGSGAAGVAGHRSLSIDSGNTPSRNSITSSPPTIKTTDSASQQMPQPKSRASMSSIPETMFTPPSRQNSLRPGGGGGLRPRLRVEIPPDGSEENSTAGTGESASSPRNASDATPATTRRNGEPHTGIVLPPPSPSASALLSAGASGPPNPFARPAPPQNNNSNSNIHINTPGSALPSHFMNSELLPSPSSFYPSWDFGRGNDSTTLPSPLNFQTPVNGTGPSFLRDDMAMSNNKRKSPDVSASAPSSDPVDKNDAKRVKVDH</sequence>
<dbReference type="Gene3D" id="3.40.1810.10">
    <property type="entry name" value="Transcription factor, MADS-box"/>
    <property type="match status" value="1"/>
</dbReference>
<feature type="compositionally biased region" description="Low complexity" evidence="10">
    <location>
        <begin position="416"/>
        <end position="429"/>
    </location>
</feature>
<evidence type="ECO:0000259" key="11">
    <source>
        <dbReference type="PROSITE" id="PS50066"/>
    </source>
</evidence>
<dbReference type="PANTHER" id="PTHR11945:SF534">
    <property type="entry name" value="MYOCYTE-SPECIFIC ENHANCER FACTOR 2"/>
    <property type="match status" value="1"/>
</dbReference>
<evidence type="ECO:0000256" key="10">
    <source>
        <dbReference type="SAM" id="MobiDB-lite"/>
    </source>
</evidence>
<evidence type="ECO:0000256" key="6">
    <source>
        <dbReference type="ARBA" id="ARBA00025805"/>
    </source>
</evidence>
<keyword evidence="3" id="KW-0238">DNA-binding</keyword>
<feature type="compositionally biased region" description="Polar residues" evidence="10">
    <location>
        <begin position="483"/>
        <end position="508"/>
    </location>
</feature>
<comment type="function">
    <text evidence="7">Transcription factor acting downstream of the MPS1 MAP kinase (MAPK) cascade during conidiation and plant infection. Required for overcoming plant defense responses and the differentiation of secondary infectious hyphae in live plant cells.</text>
</comment>
<organism evidence="12 13">
    <name type="scientific">Ophiostoma piceae (strain UAMH 11346)</name>
    <name type="common">Sap stain fungus</name>
    <dbReference type="NCBI Taxonomy" id="1262450"/>
    <lineage>
        <taxon>Eukaryota</taxon>
        <taxon>Fungi</taxon>
        <taxon>Dikarya</taxon>
        <taxon>Ascomycota</taxon>
        <taxon>Pezizomycotina</taxon>
        <taxon>Sordariomycetes</taxon>
        <taxon>Sordariomycetidae</taxon>
        <taxon>Ophiostomatales</taxon>
        <taxon>Ophiostomataceae</taxon>
        <taxon>Ophiostoma</taxon>
    </lineage>
</organism>
<dbReference type="eggNOG" id="KOG0014">
    <property type="taxonomic scope" value="Eukaryota"/>
</dbReference>
<dbReference type="VEuPathDB" id="FungiDB:F503_03505"/>
<dbReference type="GO" id="GO:0005634">
    <property type="term" value="C:nucleus"/>
    <property type="evidence" value="ECO:0007669"/>
    <property type="project" value="UniProtKB-SubCell"/>
</dbReference>
<dbReference type="GO" id="GO:0033554">
    <property type="term" value="P:cellular response to stress"/>
    <property type="evidence" value="ECO:0007669"/>
    <property type="project" value="UniProtKB-ARBA"/>
</dbReference>
<keyword evidence="13" id="KW-1185">Reference proteome</keyword>
<dbReference type="AlphaFoldDB" id="S3CKQ9"/>
<dbReference type="SMART" id="SM00432">
    <property type="entry name" value="MADS"/>
    <property type="match status" value="1"/>
</dbReference>
<dbReference type="Proteomes" id="UP000016923">
    <property type="component" value="Unassembled WGS sequence"/>
</dbReference>
<feature type="region of interest" description="Disordered" evidence="10">
    <location>
        <begin position="384"/>
        <end position="652"/>
    </location>
</feature>
<dbReference type="PANTHER" id="PTHR11945">
    <property type="entry name" value="MADS BOX PROTEIN"/>
    <property type="match status" value="1"/>
</dbReference>
<dbReference type="SUPFAM" id="SSF55455">
    <property type="entry name" value="SRF-like"/>
    <property type="match status" value="1"/>
</dbReference>
<dbReference type="Pfam" id="PF00319">
    <property type="entry name" value="SRF-TF"/>
    <property type="match status" value="1"/>
</dbReference>
<feature type="compositionally biased region" description="Low complexity" evidence="10">
    <location>
        <begin position="285"/>
        <end position="299"/>
    </location>
</feature>
<feature type="compositionally biased region" description="Low complexity" evidence="10">
    <location>
        <begin position="213"/>
        <end position="233"/>
    </location>
</feature>
<dbReference type="InterPro" id="IPR033896">
    <property type="entry name" value="MEF2-like_N"/>
</dbReference>
<dbReference type="InterPro" id="IPR036879">
    <property type="entry name" value="TF_MADSbox_sf"/>
</dbReference>
<comment type="subcellular location">
    <subcellularLocation>
        <location evidence="1">Nucleus</location>
    </subcellularLocation>
</comment>
<feature type="domain" description="MADS-box" evidence="11">
    <location>
        <begin position="1"/>
        <end position="61"/>
    </location>
</feature>
<dbReference type="GO" id="GO:0008301">
    <property type="term" value="F:DNA binding, bending"/>
    <property type="evidence" value="ECO:0007669"/>
    <property type="project" value="UniProtKB-ARBA"/>
</dbReference>
<evidence type="ECO:0000256" key="9">
    <source>
        <dbReference type="ARBA" id="ARBA00068022"/>
    </source>
</evidence>
<feature type="compositionally biased region" description="Polar residues" evidence="10">
    <location>
        <begin position="269"/>
        <end position="284"/>
    </location>
</feature>
<dbReference type="GO" id="GO:0046983">
    <property type="term" value="F:protein dimerization activity"/>
    <property type="evidence" value="ECO:0007669"/>
    <property type="project" value="InterPro"/>
</dbReference>
<evidence type="ECO:0000256" key="8">
    <source>
        <dbReference type="ARBA" id="ARBA00065556"/>
    </source>
</evidence>
<feature type="compositionally biased region" description="Basic and acidic residues" evidence="10">
    <location>
        <begin position="639"/>
        <end position="652"/>
    </location>
</feature>
<dbReference type="InterPro" id="IPR002100">
    <property type="entry name" value="TF_MADSbox"/>
</dbReference>
<feature type="compositionally biased region" description="Polar residues" evidence="10">
    <location>
        <begin position="430"/>
        <end position="459"/>
    </location>
</feature>
<dbReference type="PROSITE" id="PS00350">
    <property type="entry name" value="MADS_BOX_1"/>
    <property type="match status" value="1"/>
</dbReference>
<evidence type="ECO:0000256" key="4">
    <source>
        <dbReference type="ARBA" id="ARBA00023163"/>
    </source>
</evidence>
<keyword evidence="5" id="KW-0539">Nucleus</keyword>
<dbReference type="OMA" id="LGRYQYF"/>
<keyword evidence="2" id="KW-0805">Transcription regulation</keyword>
<feature type="compositionally biased region" description="Low complexity" evidence="10">
    <location>
        <begin position="525"/>
        <end position="536"/>
    </location>
</feature>
<feature type="compositionally biased region" description="Low complexity" evidence="10">
    <location>
        <begin position="548"/>
        <end position="559"/>
    </location>
</feature>
<dbReference type="FunFam" id="3.40.1810.10:FF:000013">
    <property type="entry name" value="Transcription factor, MADS-box"/>
    <property type="match status" value="1"/>
</dbReference>
<reference evidence="12 13" key="1">
    <citation type="journal article" date="2013" name="BMC Genomics">
        <title>The genome and transcriptome of the pine saprophyte Ophiostoma piceae, and a comparison with the bark beetle-associated pine pathogen Grosmannia clavigera.</title>
        <authorList>
            <person name="Haridas S."/>
            <person name="Wang Y."/>
            <person name="Lim L."/>
            <person name="Massoumi Alamouti S."/>
            <person name="Jackman S."/>
            <person name="Docking R."/>
            <person name="Robertson G."/>
            <person name="Birol I."/>
            <person name="Bohlmann J."/>
            <person name="Breuil C."/>
        </authorList>
    </citation>
    <scope>NUCLEOTIDE SEQUENCE [LARGE SCALE GENOMIC DNA]</scope>
    <source>
        <strain evidence="12 13">UAMH 11346</strain>
    </source>
</reference>
<evidence type="ECO:0000256" key="2">
    <source>
        <dbReference type="ARBA" id="ARBA00023015"/>
    </source>
</evidence>
<feature type="compositionally biased region" description="Polar residues" evidence="10">
    <location>
        <begin position="591"/>
        <end position="610"/>
    </location>
</feature>
<dbReference type="CDD" id="cd00265">
    <property type="entry name" value="MADS_MEF2_like"/>
    <property type="match status" value="1"/>
</dbReference>
<feature type="compositionally biased region" description="Low complexity" evidence="10">
    <location>
        <begin position="321"/>
        <end position="331"/>
    </location>
</feature>
<gene>
    <name evidence="12" type="ORF">F503_03505</name>
</gene>
<evidence type="ECO:0000313" key="12">
    <source>
        <dbReference type="EMBL" id="EPE07078.1"/>
    </source>
</evidence>
<accession>S3CKQ9</accession>
<dbReference type="GO" id="GO:0045944">
    <property type="term" value="P:positive regulation of transcription by RNA polymerase II"/>
    <property type="evidence" value="ECO:0007669"/>
    <property type="project" value="InterPro"/>
</dbReference>
<dbReference type="PROSITE" id="PS50066">
    <property type="entry name" value="MADS_BOX_2"/>
    <property type="match status" value="1"/>
</dbReference>
<feature type="compositionally biased region" description="Polar residues" evidence="10">
    <location>
        <begin position="405"/>
        <end position="415"/>
    </location>
</feature>
<evidence type="ECO:0000256" key="7">
    <source>
        <dbReference type="ARBA" id="ARBA00059910"/>
    </source>
</evidence>
<feature type="region of interest" description="Disordered" evidence="10">
    <location>
        <begin position="73"/>
        <end position="342"/>
    </location>
</feature>
<feature type="compositionally biased region" description="Low complexity" evidence="10">
    <location>
        <begin position="629"/>
        <end position="638"/>
    </location>
</feature>
<comment type="subunit">
    <text evidence="8">Interacts with MAPK MPS1.</text>
</comment>
<evidence type="ECO:0000313" key="13">
    <source>
        <dbReference type="Proteomes" id="UP000016923"/>
    </source>
</evidence>
<dbReference type="HOGENOM" id="CLU_024080_1_0_1"/>
<evidence type="ECO:0000256" key="3">
    <source>
        <dbReference type="ARBA" id="ARBA00023125"/>
    </source>
</evidence>
<evidence type="ECO:0000256" key="5">
    <source>
        <dbReference type="ARBA" id="ARBA00023242"/>
    </source>
</evidence>
<comment type="similarity">
    <text evidence="6">Belongs to the MEF2 family.</text>
</comment>
<evidence type="ECO:0000256" key="1">
    <source>
        <dbReference type="ARBA" id="ARBA00004123"/>
    </source>
</evidence>